<dbReference type="RefSeq" id="WP_368654285.1">
    <property type="nucleotide sequence ID" value="NZ_CP162599.1"/>
</dbReference>
<dbReference type="EMBL" id="CP162599">
    <property type="protein sequence ID" value="XDK33607.1"/>
    <property type="molecule type" value="Genomic_DNA"/>
</dbReference>
<reference evidence="1" key="1">
    <citation type="submission" date="2024-07" db="EMBL/GenBank/DDBJ databases">
        <title>Halotolerant mesophilic bacterium Ornithinibacillus sp. 4-3, sp. nov., isolated from soil.</title>
        <authorList>
            <person name="Sidarenka A.V."/>
            <person name="Guliayeva D.E."/>
            <person name="Leanovich S.I."/>
            <person name="Hileuskaya K.S."/>
            <person name="Akhremchuk A.E."/>
            <person name="Sikolenko M.A."/>
            <person name="Valentovich L.N."/>
        </authorList>
    </citation>
    <scope>NUCLEOTIDE SEQUENCE</scope>
    <source>
        <strain evidence="1">4-3</strain>
    </source>
</reference>
<evidence type="ECO:0000313" key="1">
    <source>
        <dbReference type="EMBL" id="XDK33607.1"/>
    </source>
</evidence>
<name>A0AB39HSK8_9BACI</name>
<gene>
    <name evidence="1" type="ORF">AB4Y30_04415</name>
</gene>
<accession>A0AB39HSK8</accession>
<sequence>MDTTQRHSTMEDVLKELENEKQLDSLYYLVQKLPDFVSRVQALDDKLTFVENVLEDKQSLSALSNEVEKKVENLHITEEHFSALLEMVHLMPKMVPVLKRVDEITQFLSDFLTDTTSVEYALENINDIVPLDKAMDVIKETNEQYKNNKNTNNLSLYGMYRLLKDPTIQKGFRYLESFLEVVNKEK</sequence>
<proteinExistence type="predicted"/>
<evidence type="ECO:0008006" key="2">
    <source>
        <dbReference type="Google" id="ProtNLM"/>
    </source>
</evidence>
<dbReference type="AlphaFoldDB" id="A0AB39HSK8"/>
<protein>
    <recommendedName>
        <fullName evidence="2">DUF1641 domain-containing protein</fullName>
    </recommendedName>
</protein>
<organism evidence="1">
    <name type="scientific">Ornithinibacillus sp. 4-3</name>
    <dbReference type="NCBI Taxonomy" id="3231488"/>
    <lineage>
        <taxon>Bacteria</taxon>
        <taxon>Bacillati</taxon>
        <taxon>Bacillota</taxon>
        <taxon>Bacilli</taxon>
        <taxon>Bacillales</taxon>
        <taxon>Bacillaceae</taxon>
        <taxon>Ornithinibacillus</taxon>
    </lineage>
</organism>